<protein>
    <submittedName>
        <fullName evidence="1">Uncharacterized protein</fullName>
    </submittedName>
</protein>
<sequence length="820" mass="92754">MEIKKTTRIFCKLYLFIFFSFNAPIILFAQLNKSHMEIDVGLIVDMGSWEGRMMQSSISMAISDFYSVNGYYKTRIVLRTRDSKGQHLLAISSAFDLLENFNLKAVIFIGAQSSVETKFLGELGEKAKIPIISFSTHSTSPFSNKLYPYLVQIAQDETSQVAAIAAIVEAFKWRNVITIHEDNDEWRVFILHLVESFQDKSIHIAYKSSLAVSSADNQINEELIKLMAFGPTVFIVHMSPILASRLFMSAKKLGMMKKGYAWILTVNSMNTNHLHSSRSFEVMDSMQGMIGLKSYVPPSKELRNFTSRWRKKFLLETDMEVMELSPFCILAYDVAWGLAKAVERAWPKEILLIEILLRSKLKGLSGDFQFINGKLVLNAFEIVNMIGKGERRVGFWTPEGKIARELSLSNTSGELEDIIWPGGSATIPKGSVTKMSSRKLRIAVPRKHGFPELVNVDRNLQSNVTSVTGFCIDVFKAAIEEVELEIEIEVDYEFIPFLDATGESIGAYTYDELIDEVYLQKYDGAVGDITMTDNRSLYVDFTITYTDLGVGTIAPKNNKNMWIFLKPLTGDLWLSSAGLFLLTGIVIWLIERPINNEFRGPTSHQIGMIFWFSFSIQQIQLNSKENYIGYQTNNSIVKGVTSNLNFKNSNIRPFSSPEEFANALSRGSKNGGVSSIIDEIPYIKIFLAKYSADYAMIGSTSTTNGFAFAFRKGSPLVPYMSRAIAKLRENGKLMKLEHEWFKRQSTFASEDDDPSSVVKPLTLNSFRGLFLISGVSSALALAVLYSFKLYKNWHFVKNFNLRDIMWGRIKFVKEYLSINN</sequence>
<gene>
    <name evidence="1" type="ORF">Pint_03118</name>
</gene>
<reference evidence="2" key="1">
    <citation type="journal article" date="2023" name="G3 (Bethesda)">
        <title>Genome assembly and association tests identify interacting loci associated with vigor, precocity, and sex in interspecific pistachio rootstocks.</title>
        <authorList>
            <person name="Palmer W."/>
            <person name="Jacygrad E."/>
            <person name="Sagayaradj S."/>
            <person name="Cavanaugh K."/>
            <person name="Han R."/>
            <person name="Bertier L."/>
            <person name="Beede B."/>
            <person name="Kafkas S."/>
            <person name="Golino D."/>
            <person name="Preece J."/>
            <person name="Michelmore R."/>
        </authorList>
    </citation>
    <scope>NUCLEOTIDE SEQUENCE [LARGE SCALE GENOMIC DNA]</scope>
</reference>
<accession>A0ACC0ZFA6</accession>
<proteinExistence type="predicted"/>
<organism evidence="1 2">
    <name type="scientific">Pistacia integerrima</name>
    <dbReference type="NCBI Taxonomy" id="434235"/>
    <lineage>
        <taxon>Eukaryota</taxon>
        <taxon>Viridiplantae</taxon>
        <taxon>Streptophyta</taxon>
        <taxon>Embryophyta</taxon>
        <taxon>Tracheophyta</taxon>
        <taxon>Spermatophyta</taxon>
        <taxon>Magnoliopsida</taxon>
        <taxon>eudicotyledons</taxon>
        <taxon>Gunneridae</taxon>
        <taxon>Pentapetalae</taxon>
        <taxon>rosids</taxon>
        <taxon>malvids</taxon>
        <taxon>Sapindales</taxon>
        <taxon>Anacardiaceae</taxon>
        <taxon>Pistacia</taxon>
    </lineage>
</organism>
<evidence type="ECO:0000313" key="1">
    <source>
        <dbReference type="EMBL" id="KAJ0051729.1"/>
    </source>
</evidence>
<dbReference type="Proteomes" id="UP001163603">
    <property type="component" value="Chromosome 1"/>
</dbReference>
<dbReference type="EMBL" id="CM047736">
    <property type="protein sequence ID" value="KAJ0051729.1"/>
    <property type="molecule type" value="Genomic_DNA"/>
</dbReference>
<evidence type="ECO:0000313" key="2">
    <source>
        <dbReference type="Proteomes" id="UP001163603"/>
    </source>
</evidence>
<comment type="caution">
    <text evidence="1">The sequence shown here is derived from an EMBL/GenBank/DDBJ whole genome shotgun (WGS) entry which is preliminary data.</text>
</comment>
<keyword evidence="2" id="KW-1185">Reference proteome</keyword>
<name>A0ACC0ZFA6_9ROSI</name>